<dbReference type="InterPro" id="IPR006016">
    <property type="entry name" value="UspA"/>
</dbReference>
<evidence type="ECO:0000313" key="4">
    <source>
        <dbReference type="EMBL" id="WNZ22464.1"/>
    </source>
</evidence>
<dbReference type="RefSeq" id="WP_316433916.1">
    <property type="nucleotide sequence ID" value="NZ_CP053586.1"/>
</dbReference>
<name>A0AA96WC88_9CYAN</name>
<dbReference type="PANTHER" id="PTHR46268">
    <property type="entry name" value="STRESS RESPONSE PROTEIN NHAX"/>
    <property type="match status" value="1"/>
</dbReference>
<proteinExistence type="inferred from homology"/>
<feature type="domain" description="UspA" evidence="3">
    <location>
        <begin position="8"/>
        <end position="140"/>
    </location>
</feature>
<gene>
    <name evidence="4" type="ORF">HJG54_06030</name>
</gene>
<dbReference type="PANTHER" id="PTHR46268:SF6">
    <property type="entry name" value="UNIVERSAL STRESS PROTEIN UP12"/>
    <property type="match status" value="1"/>
</dbReference>
<dbReference type="Gene3D" id="3.40.50.620">
    <property type="entry name" value="HUPs"/>
    <property type="match status" value="1"/>
</dbReference>
<evidence type="ECO:0000256" key="1">
    <source>
        <dbReference type="ARBA" id="ARBA00008791"/>
    </source>
</evidence>
<organism evidence="4">
    <name type="scientific">Leptolyngbya sp. NK1-12</name>
    <dbReference type="NCBI Taxonomy" id="2547451"/>
    <lineage>
        <taxon>Bacteria</taxon>
        <taxon>Bacillati</taxon>
        <taxon>Cyanobacteriota</taxon>
        <taxon>Cyanophyceae</taxon>
        <taxon>Leptolyngbyales</taxon>
        <taxon>Leptolyngbyaceae</taxon>
        <taxon>Leptolyngbya group</taxon>
        <taxon>Leptolyngbya</taxon>
    </lineage>
</organism>
<protein>
    <recommendedName>
        <fullName evidence="2">Universal stress protein</fullName>
    </recommendedName>
</protein>
<reference evidence="4" key="1">
    <citation type="submission" date="2020-05" db="EMBL/GenBank/DDBJ databases">
        <authorList>
            <person name="Zhu T."/>
            <person name="Keshari N."/>
            <person name="Lu X."/>
        </authorList>
    </citation>
    <scope>NUCLEOTIDE SEQUENCE</scope>
    <source>
        <strain evidence="4">NK1-12</strain>
    </source>
</reference>
<evidence type="ECO:0000259" key="3">
    <source>
        <dbReference type="Pfam" id="PF00582"/>
    </source>
</evidence>
<comment type="similarity">
    <text evidence="1 2">Belongs to the universal stress protein A family.</text>
</comment>
<dbReference type="GO" id="GO:0005737">
    <property type="term" value="C:cytoplasm"/>
    <property type="evidence" value="ECO:0007669"/>
    <property type="project" value="UniProtKB-SubCell"/>
</dbReference>
<dbReference type="PRINTS" id="PR01438">
    <property type="entry name" value="UNVRSLSTRESS"/>
</dbReference>
<dbReference type="AlphaFoldDB" id="A0AA96WC88"/>
<sequence>MSWLKKNKVMVPIDFSEQSFAALAVAREMVEAANQLHVFHVLPMLHPTDPAVVWNTVTDESREQKVEAALQEKLTSAGYASAQINVVIGNPDREIINYAKANDIDLIVMPAHEERGLSFLFGSITEYIVRHASCSVLVVR</sequence>
<dbReference type="InterPro" id="IPR014729">
    <property type="entry name" value="Rossmann-like_a/b/a_fold"/>
</dbReference>
<dbReference type="EMBL" id="CP053586">
    <property type="protein sequence ID" value="WNZ22464.1"/>
    <property type="molecule type" value="Genomic_DNA"/>
</dbReference>
<dbReference type="SUPFAM" id="SSF52402">
    <property type="entry name" value="Adenine nucleotide alpha hydrolases-like"/>
    <property type="match status" value="1"/>
</dbReference>
<dbReference type="Pfam" id="PF00582">
    <property type="entry name" value="Usp"/>
    <property type="match status" value="1"/>
</dbReference>
<keyword evidence="2" id="KW-0963">Cytoplasm</keyword>
<dbReference type="CDD" id="cd00293">
    <property type="entry name" value="USP-like"/>
    <property type="match status" value="1"/>
</dbReference>
<accession>A0AA96WC88</accession>
<evidence type="ECO:0000256" key="2">
    <source>
        <dbReference type="PIRNR" id="PIRNR006276"/>
    </source>
</evidence>
<dbReference type="InterPro" id="IPR006015">
    <property type="entry name" value="Universal_stress_UspA"/>
</dbReference>
<dbReference type="PIRSF" id="PIRSF006276">
    <property type="entry name" value="UspA"/>
    <property type="match status" value="1"/>
</dbReference>
<comment type="subcellular location">
    <subcellularLocation>
        <location evidence="2">Cytoplasm</location>
    </subcellularLocation>
</comment>